<dbReference type="PANTHER" id="PTHR43798">
    <property type="entry name" value="MONOACYLGLYCEROL LIPASE"/>
    <property type="match status" value="1"/>
</dbReference>
<evidence type="ECO:0000313" key="3">
    <source>
        <dbReference type="Proteomes" id="UP001265315"/>
    </source>
</evidence>
<evidence type="ECO:0000259" key="1">
    <source>
        <dbReference type="Pfam" id="PF00561"/>
    </source>
</evidence>
<dbReference type="InterPro" id="IPR050266">
    <property type="entry name" value="AB_hydrolase_sf"/>
</dbReference>
<dbReference type="AlphaFoldDB" id="A0AAW8M1Q1"/>
<dbReference type="InterPro" id="IPR029058">
    <property type="entry name" value="AB_hydrolase_fold"/>
</dbReference>
<dbReference type="Gene3D" id="3.40.50.1820">
    <property type="entry name" value="alpha/beta hydrolase"/>
    <property type="match status" value="1"/>
</dbReference>
<name>A0AAW8M1Q1_AGRTU</name>
<protein>
    <submittedName>
        <fullName evidence="2">Pimeloyl-ACP methyl ester carboxylesterase</fullName>
    </submittedName>
</protein>
<sequence>MTPANASTVETRYANLEGRTLAYRQFGEGPPIVLAVRFRGTMDSWDPLFLDELTKNFTVVIFDYTGLGGSTGTPTYDRASLAKDARDLIDFLGFDKVVMGGWSLGGVVAQVFATTYPDKVSQAVLIGTAPPGHPKVSGEPLFIKTAMNPVNTLDDEFILFFEPASESSKAAAKRSHDRIAERKAGRSPAIPEATFMKLLSEAKDRSTIYPDPEGSHMRKLAAGVVPLLVISGDHDIACPVENWLELVRDWKSLHLVTLPQAGHGPHHQEPHFCADVIASFVRNHRSGEHP</sequence>
<dbReference type="EMBL" id="JAVDSW010000008">
    <property type="protein sequence ID" value="MDR6705250.1"/>
    <property type="molecule type" value="Genomic_DNA"/>
</dbReference>
<dbReference type="GO" id="GO:0046464">
    <property type="term" value="P:acylglycerol catabolic process"/>
    <property type="evidence" value="ECO:0007669"/>
    <property type="project" value="TreeGrafter"/>
</dbReference>
<dbReference type="SUPFAM" id="SSF53474">
    <property type="entry name" value="alpha/beta-Hydrolases"/>
    <property type="match status" value="1"/>
</dbReference>
<dbReference type="PRINTS" id="PR00111">
    <property type="entry name" value="ABHYDROLASE"/>
</dbReference>
<gene>
    <name evidence="2" type="ORF">J2W61_005125</name>
</gene>
<dbReference type="InterPro" id="IPR000073">
    <property type="entry name" value="AB_hydrolase_1"/>
</dbReference>
<accession>A0AAW8M1Q1</accession>
<reference evidence="2" key="1">
    <citation type="submission" date="2023-07" db="EMBL/GenBank/DDBJ databases">
        <title>Sorghum-associated microbial communities from plants grown in Nebraska, USA.</title>
        <authorList>
            <person name="Schachtman D."/>
        </authorList>
    </citation>
    <scope>NUCLEOTIDE SEQUENCE</scope>
    <source>
        <strain evidence="2">1457</strain>
    </source>
</reference>
<organism evidence="2 3">
    <name type="scientific">Agrobacterium tumefaciens</name>
    <dbReference type="NCBI Taxonomy" id="358"/>
    <lineage>
        <taxon>Bacteria</taxon>
        <taxon>Pseudomonadati</taxon>
        <taxon>Pseudomonadota</taxon>
        <taxon>Alphaproteobacteria</taxon>
        <taxon>Hyphomicrobiales</taxon>
        <taxon>Rhizobiaceae</taxon>
        <taxon>Rhizobium/Agrobacterium group</taxon>
        <taxon>Agrobacterium</taxon>
        <taxon>Agrobacterium tumefaciens complex</taxon>
    </lineage>
</organism>
<comment type="caution">
    <text evidence="2">The sequence shown here is derived from an EMBL/GenBank/DDBJ whole genome shotgun (WGS) entry which is preliminary data.</text>
</comment>
<proteinExistence type="predicted"/>
<dbReference type="GO" id="GO:0047372">
    <property type="term" value="F:monoacylglycerol lipase activity"/>
    <property type="evidence" value="ECO:0007669"/>
    <property type="project" value="TreeGrafter"/>
</dbReference>
<evidence type="ECO:0000313" key="2">
    <source>
        <dbReference type="EMBL" id="MDR6705250.1"/>
    </source>
</evidence>
<dbReference type="PANTHER" id="PTHR43798:SF5">
    <property type="entry name" value="MONOACYLGLYCEROL LIPASE ABHD6"/>
    <property type="match status" value="1"/>
</dbReference>
<dbReference type="GO" id="GO:0016020">
    <property type="term" value="C:membrane"/>
    <property type="evidence" value="ECO:0007669"/>
    <property type="project" value="TreeGrafter"/>
</dbReference>
<dbReference type="RefSeq" id="WP_045534750.1">
    <property type="nucleotide sequence ID" value="NZ_JAGIPD010000006.1"/>
</dbReference>
<dbReference type="Pfam" id="PF00561">
    <property type="entry name" value="Abhydrolase_1"/>
    <property type="match status" value="1"/>
</dbReference>
<dbReference type="Proteomes" id="UP001265315">
    <property type="component" value="Unassembled WGS sequence"/>
</dbReference>
<feature type="domain" description="AB hydrolase-1" evidence="1">
    <location>
        <begin position="40"/>
        <end position="270"/>
    </location>
</feature>